<accession>A0A3B3TBU9</accession>
<proteinExistence type="predicted"/>
<evidence type="ECO:0000313" key="2">
    <source>
        <dbReference type="Ensembl" id="ENSPKIP00000040747.1"/>
    </source>
</evidence>
<evidence type="ECO:0008006" key="4">
    <source>
        <dbReference type="Google" id="ProtNLM"/>
    </source>
</evidence>
<feature type="region of interest" description="Disordered" evidence="1">
    <location>
        <begin position="1"/>
        <end position="23"/>
    </location>
</feature>
<dbReference type="Proteomes" id="UP000261540">
    <property type="component" value="Unplaced"/>
</dbReference>
<reference evidence="2" key="1">
    <citation type="submission" date="2025-08" db="UniProtKB">
        <authorList>
            <consortium name="Ensembl"/>
        </authorList>
    </citation>
    <scope>IDENTIFICATION</scope>
</reference>
<protein>
    <recommendedName>
        <fullName evidence="4">AKNA domain-containing protein</fullName>
    </recommendedName>
</protein>
<feature type="compositionally biased region" description="Acidic residues" evidence="1">
    <location>
        <begin position="11"/>
        <end position="23"/>
    </location>
</feature>
<evidence type="ECO:0000256" key="1">
    <source>
        <dbReference type="SAM" id="MobiDB-lite"/>
    </source>
</evidence>
<feature type="region of interest" description="Disordered" evidence="1">
    <location>
        <begin position="261"/>
        <end position="284"/>
    </location>
</feature>
<reference evidence="2" key="2">
    <citation type="submission" date="2025-09" db="UniProtKB">
        <authorList>
            <consortium name="Ensembl"/>
        </authorList>
    </citation>
    <scope>IDENTIFICATION</scope>
</reference>
<organism evidence="2 3">
    <name type="scientific">Paramormyrops kingsleyae</name>
    <dbReference type="NCBI Taxonomy" id="1676925"/>
    <lineage>
        <taxon>Eukaryota</taxon>
        <taxon>Metazoa</taxon>
        <taxon>Chordata</taxon>
        <taxon>Craniata</taxon>
        <taxon>Vertebrata</taxon>
        <taxon>Euteleostomi</taxon>
        <taxon>Actinopterygii</taxon>
        <taxon>Neopterygii</taxon>
        <taxon>Teleostei</taxon>
        <taxon>Osteoglossocephala</taxon>
        <taxon>Osteoglossomorpha</taxon>
        <taxon>Osteoglossiformes</taxon>
        <taxon>Mormyridae</taxon>
        <taxon>Paramormyrops</taxon>
    </lineage>
</organism>
<dbReference type="PANTHER" id="PTHR21510">
    <property type="entry name" value="AKNA DOMAIN-CONTAINING PROTEIN"/>
    <property type="match status" value="1"/>
</dbReference>
<dbReference type="InterPro" id="IPR052655">
    <property type="entry name" value="AKNA_Centrosome-Trans_reg"/>
</dbReference>
<dbReference type="STRING" id="1676925.ENSPKIP00000040747"/>
<keyword evidence="3" id="KW-1185">Reference proteome</keyword>
<dbReference type="GeneTree" id="ENSGT00940000177587"/>
<evidence type="ECO:0000313" key="3">
    <source>
        <dbReference type="Proteomes" id="UP000261540"/>
    </source>
</evidence>
<dbReference type="PANTHER" id="PTHR21510:SF16">
    <property type="entry name" value="PROTEIN AKNAD1"/>
    <property type="match status" value="1"/>
</dbReference>
<name>A0A3B3TBU9_9TELE</name>
<sequence>MDGFPVQTCNEPEDTSDEDQEDLPYDGDLGMLDTSLVANNENCALSDKSPRVTHFEFIAQACHTNSVLKDQYTVDGFASRMVSGKINEIRSKPPSYVTDLLLRHLTQEELFNSSKYIEAETMPEVSFIDSVEETVLTKVPCSPRHSEDHSSAMENSLWIHRDGQLNRGCKHPVLESVELEELVDSQTSKHVSGSDESVALEEQSEICYRSSNSELTDDHEEIPRLSGFRSCSEFKYGQGQVHYPLPDFSKVPPKVKIPKSINPAKSDSKFPSDPRFQASPSMLRKSSKTTTVVIGKVLEDSVQPSVELPHEFDNQLKDGSQPKTSELVQMTNELKEIISQFMKKVTTNPTLTISE</sequence>
<dbReference type="AlphaFoldDB" id="A0A3B3TBU9"/>
<dbReference type="Ensembl" id="ENSPKIT00000021768.1">
    <property type="protein sequence ID" value="ENSPKIP00000040747.1"/>
    <property type="gene ID" value="ENSPKIG00000017591.1"/>
</dbReference>